<dbReference type="GO" id="GO:0008252">
    <property type="term" value="F:nucleotidase activity"/>
    <property type="evidence" value="ECO:0007669"/>
    <property type="project" value="TreeGrafter"/>
</dbReference>
<dbReference type="InterPro" id="IPR052791">
    <property type="entry name" value="SSM1_domain"/>
</dbReference>
<dbReference type="PANTHER" id="PTHR47438">
    <property type="entry name" value="PHOSPHATE METABOLISM PROTEIN 8-RELATED"/>
    <property type="match status" value="1"/>
</dbReference>
<dbReference type="InterPro" id="IPR006439">
    <property type="entry name" value="HAD-SF_hydro_IA"/>
</dbReference>
<comment type="caution">
    <text evidence="1">The sequence shown here is derived from an EMBL/GenBank/DDBJ whole genome shotgun (WGS) entry which is preliminary data.</text>
</comment>
<dbReference type="SFLD" id="SFLDG01132">
    <property type="entry name" value="C1.5.3:_5'-Nucleotidase_Like"/>
    <property type="match status" value="1"/>
</dbReference>
<dbReference type="SUPFAM" id="SSF56784">
    <property type="entry name" value="HAD-like"/>
    <property type="match status" value="1"/>
</dbReference>
<dbReference type="Pfam" id="PF00702">
    <property type="entry name" value="Hydrolase"/>
    <property type="match status" value="1"/>
</dbReference>
<protein>
    <recommendedName>
        <fullName evidence="3">Pyrimidine 5-nucleotidase</fullName>
    </recommendedName>
</protein>
<keyword evidence="2" id="KW-1185">Reference proteome</keyword>
<reference evidence="1 2" key="1">
    <citation type="submission" date="2022-09" db="EMBL/GenBank/DDBJ databases">
        <authorList>
            <person name="Palmer J.M."/>
        </authorList>
    </citation>
    <scope>NUCLEOTIDE SEQUENCE [LARGE SCALE GENOMIC DNA]</scope>
    <source>
        <strain evidence="1 2">DSM 7382</strain>
    </source>
</reference>
<proteinExistence type="predicted"/>
<dbReference type="InterPro" id="IPR010237">
    <property type="entry name" value="Pyr-5-nucltdase"/>
</dbReference>
<dbReference type="SFLD" id="SFLDS00003">
    <property type="entry name" value="Haloacid_Dehalogenase"/>
    <property type="match status" value="1"/>
</dbReference>
<dbReference type="NCBIfam" id="TIGR01993">
    <property type="entry name" value="Pyr-5-nucltdase"/>
    <property type="match status" value="1"/>
</dbReference>
<dbReference type="Gene3D" id="3.40.50.1000">
    <property type="entry name" value="HAD superfamily/HAD-like"/>
    <property type="match status" value="1"/>
</dbReference>
<name>A0AAW0GZ80_9APHY</name>
<dbReference type="PANTHER" id="PTHR47438:SF1">
    <property type="entry name" value="PHOSPHATE METABOLISM PROTEIN 8-RELATED"/>
    <property type="match status" value="1"/>
</dbReference>
<accession>A0AAW0GZ80</accession>
<dbReference type="Gene3D" id="1.10.150.450">
    <property type="match status" value="1"/>
</dbReference>
<dbReference type="EMBL" id="JASBNA010000001">
    <property type="protein sequence ID" value="KAK7695907.1"/>
    <property type="molecule type" value="Genomic_DNA"/>
</dbReference>
<evidence type="ECO:0008006" key="3">
    <source>
        <dbReference type="Google" id="ProtNLM"/>
    </source>
</evidence>
<gene>
    <name evidence="1" type="ORF">QCA50_000546</name>
</gene>
<dbReference type="GO" id="GO:0006206">
    <property type="term" value="P:pyrimidine nucleobase metabolic process"/>
    <property type="evidence" value="ECO:0007669"/>
    <property type="project" value="TreeGrafter"/>
</dbReference>
<dbReference type="InterPro" id="IPR036412">
    <property type="entry name" value="HAD-like_sf"/>
</dbReference>
<dbReference type="InterPro" id="IPR023214">
    <property type="entry name" value="HAD_sf"/>
</dbReference>
<evidence type="ECO:0000313" key="2">
    <source>
        <dbReference type="Proteomes" id="UP001385951"/>
    </source>
</evidence>
<sequence length="243" mass="27866">MTVNTSEDSRYVIWLDIDNTLYSANSKISQAMGTRIHAYFVNLGWADEEASELHHKYYTQYGLALRGLVRHHQVDPLDFDRKCDGSLPLEDMIKPNPELRKLLEDIDRTKARVWGLTNAYKNHAYRVLKILGIEDLLEGVIFCDYSEPNFSCKPETQFFNNAMQTAGITDPSKCFFIDDSRGNVEAAWRLGWGRCVHFCERGMEVTEGGKLKEISISPDLPGEIKVVTHLEELRTVWADVFKN</sequence>
<dbReference type="AlphaFoldDB" id="A0AAW0GZ80"/>
<organism evidence="1 2">
    <name type="scientific">Cerrena zonata</name>
    <dbReference type="NCBI Taxonomy" id="2478898"/>
    <lineage>
        <taxon>Eukaryota</taxon>
        <taxon>Fungi</taxon>
        <taxon>Dikarya</taxon>
        <taxon>Basidiomycota</taxon>
        <taxon>Agaricomycotina</taxon>
        <taxon>Agaricomycetes</taxon>
        <taxon>Polyporales</taxon>
        <taxon>Cerrenaceae</taxon>
        <taxon>Cerrena</taxon>
    </lineage>
</organism>
<dbReference type="NCBIfam" id="TIGR01509">
    <property type="entry name" value="HAD-SF-IA-v3"/>
    <property type="match status" value="1"/>
</dbReference>
<dbReference type="SFLD" id="SFLDG01129">
    <property type="entry name" value="C1.5:_HAD__Beta-PGM__Phosphata"/>
    <property type="match status" value="1"/>
</dbReference>
<dbReference type="GO" id="GO:0009166">
    <property type="term" value="P:nucleotide catabolic process"/>
    <property type="evidence" value="ECO:0007669"/>
    <property type="project" value="TreeGrafter"/>
</dbReference>
<evidence type="ECO:0000313" key="1">
    <source>
        <dbReference type="EMBL" id="KAK7695907.1"/>
    </source>
</evidence>
<dbReference type="Proteomes" id="UP001385951">
    <property type="component" value="Unassembled WGS sequence"/>
</dbReference>